<dbReference type="InterPro" id="IPR000210">
    <property type="entry name" value="BTB/POZ_dom"/>
</dbReference>
<dbReference type="PROSITE" id="PS50097">
    <property type="entry name" value="BTB"/>
    <property type="match status" value="1"/>
</dbReference>
<name>A0A7E4UMW2_PANRE</name>
<dbReference type="Pfam" id="PF00651">
    <property type="entry name" value="BTB"/>
    <property type="match status" value="1"/>
</dbReference>
<evidence type="ECO:0000313" key="2">
    <source>
        <dbReference type="Proteomes" id="UP000492821"/>
    </source>
</evidence>
<feature type="domain" description="BTB" evidence="1">
    <location>
        <begin position="146"/>
        <end position="213"/>
    </location>
</feature>
<dbReference type="SMART" id="SM00225">
    <property type="entry name" value="BTB"/>
    <property type="match status" value="1"/>
</dbReference>
<sequence length="313" mass="35396">MLQDGETFRTGMRTIPGVNNFEWEVICNTSLQTRVSRKGYKDIVGIEIVNKDETDIGKFTFSVFMDKLPIPVIKRCNYQTQYSGNDPEFYFYHDDIFNHCESDDFVIIATVNYKLPSFCKLTSGDGDDVIQLFPIDLVKASDDDVSDLEIVVGDRKLKAHKGFLSMISPVFNAMFTHTTKEAQTGVVTIKDFDHATVKAAIDLLYGQPFEPQSIQDVIGILRFAEKYIIKGATDRLETWLIDHLTVDDFGAVIKHAWDHNSDKLKNICGQFYYDNLEFTLSPGFRQLDAGIAKELADYAANQATGDVDQLHVD</sequence>
<dbReference type="Proteomes" id="UP000492821">
    <property type="component" value="Unassembled WGS sequence"/>
</dbReference>
<dbReference type="WBParaSite" id="Pan_g10650.t1">
    <property type="protein sequence ID" value="Pan_g10650.t1"/>
    <property type="gene ID" value="Pan_g10650"/>
</dbReference>
<dbReference type="InterPro" id="IPR011333">
    <property type="entry name" value="SKP1/BTB/POZ_sf"/>
</dbReference>
<reference evidence="3" key="2">
    <citation type="submission" date="2020-10" db="UniProtKB">
        <authorList>
            <consortium name="WormBaseParasite"/>
        </authorList>
    </citation>
    <scope>IDENTIFICATION</scope>
</reference>
<reference evidence="2" key="1">
    <citation type="journal article" date="2013" name="Genetics">
        <title>The draft genome and transcriptome of Panagrellus redivivus are shaped by the harsh demands of a free-living lifestyle.</title>
        <authorList>
            <person name="Srinivasan J."/>
            <person name="Dillman A.R."/>
            <person name="Macchietto M.G."/>
            <person name="Heikkinen L."/>
            <person name="Lakso M."/>
            <person name="Fracchia K.M."/>
            <person name="Antoshechkin I."/>
            <person name="Mortazavi A."/>
            <person name="Wong G."/>
            <person name="Sternberg P.W."/>
        </authorList>
    </citation>
    <scope>NUCLEOTIDE SEQUENCE [LARGE SCALE GENOMIC DNA]</scope>
    <source>
        <strain evidence="2">MT8872</strain>
    </source>
</reference>
<protein>
    <submittedName>
        <fullName evidence="3">BTB domain-containing protein</fullName>
    </submittedName>
</protein>
<evidence type="ECO:0000259" key="1">
    <source>
        <dbReference type="PROSITE" id="PS50097"/>
    </source>
</evidence>
<dbReference type="CDD" id="cd18186">
    <property type="entry name" value="BTB_POZ_ZBTB_KLHL-like"/>
    <property type="match status" value="1"/>
</dbReference>
<proteinExistence type="predicted"/>
<organism evidence="2 3">
    <name type="scientific">Panagrellus redivivus</name>
    <name type="common">Microworm</name>
    <dbReference type="NCBI Taxonomy" id="6233"/>
    <lineage>
        <taxon>Eukaryota</taxon>
        <taxon>Metazoa</taxon>
        <taxon>Ecdysozoa</taxon>
        <taxon>Nematoda</taxon>
        <taxon>Chromadorea</taxon>
        <taxon>Rhabditida</taxon>
        <taxon>Tylenchina</taxon>
        <taxon>Panagrolaimomorpha</taxon>
        <taxon>Panagrolaimoidea</taxon>
        <taxon>Panagrolaimidae</taxon>
        <taxon>Panagrellus</taxon>
    </lineage>
</organism>
<dbReference type="AlphaFoldDB" id="A0A7E4UMW2"/>
<dbReference type="PANTHER" id="PTHR24413">
    <property type="entry name" value="SPECKLE-TYPE POZ PROTEIN"/>
    <property type="match status" value="1"/>
</dbReference>
<dbReference type="Gene3D" id="3.30.710.10">
    <property type="entry name" value="Potassium Channel Kv1.1, Chain A"/>
    <property type="match status" value="1"/>
</dbReference>
<evidence type="ECO:0000313" key="3">
    <source>
        <dbReference type="WBParaSite" id="Pan_g10650.t1"/>
    </source>
</evidence>
<dbReference type="SUPFAM" id="SSF54695">
    <property type="entry name" value="POZ domain"/>
    <property type="match status" value="1"/>
</dbReference>
<accession>A0A7E4UMW2</accession>
<keyword evidence="2" id="KW-1185">Reference proteome</keyword>